<evidence type="ECO:0000256" key="2">
    <source>
        <dbReference type="ARBA" id="ARBA00023002"/>
    </source>
</evidence>
<keyword evidence="8" id="KW-1185">Reference proteome</keyword>
<proteinExistence type="inferred from homology"/>
<dbReference type="PROSITE" id="PS00065">
    <property type="entry name" value="D_2_HYDROXYACID_DH_1"/>
    <property type="match status" value="1"/>
</dbReference>
<dbReference type="InterPro" id="IPR006140">
    <property type="entry name" value="D-isomer_DH_NAD-bd"/>
</dbReference>
<accession>A0ABN2XIK7</accession>
<dbReference type="PANTHER" id="PTHR10996:SF178">
    <property type="entry name" value="2-HYDROXYACID DEHYDROGENASE YGL185C-RELATED"/>
    <property type="match status" value="1"/>
</dbReference>
<evidence type="ECO:0000313" key="8">
    <source>
        <dbReference type="Proteomes" id="UP001500443"/>
    </source>
</evidence>
<dbReference type="SUPFAM" id="SSF52283">
    <property type="entry name" value="Formate/glycerate dehydrogenase catalytic domain-like"/>
    <property type="match status" value="1"/>
</dbReference>
<evidence type="ECO:0000259" key="6">
    <source>
        <dbReference type="Pfam" id="PF02826"/>
    </source>
</evidence>
<evidence type="ECO:0000313" key="7">
    <source>
        <dbReference type="EMBL" id="GAA2111501.1"/>
    </source>
</evidence>
<comment type="similarity">
    <text evidence="1 4">Belongs to the D-isomer specific 2-hydroxyacid dehydrogenase family.</text>
</comment>
<organism evidence="7 8">
    <name type="scientific">Streptomyces synnematoformans</name>
    <dbReference type="NCBI Taxonomy" id="415721"/>
    <lineage>
        <taxon>Bacteria</taxon>
        <taxon>Bacillati</taxon>
        <taxon>Actinomycetota</taxon>
        <taxon>Actinomycetes</taxon>
        <taxon>Kitasatosporales</taxon>
        <taxon>Streptomycetaceae</taxon>
        <taxon>Streptomyces</taxon>
    </lineage>
</organism>
<dbReference type="InterPro" id="IPR036291">
    <property type="entry name" value="NAD(P)-bd_dom_sf"/>
</dbReference>
<dbReference type="RefSeq" id="WP_344288103.1">
    <property type="nucleotide sequence ID" value="NZ_BAAAPF010000012.1"/>
</dbReference>
<evidence type="ECO:0000259" key="5">
    <source>
        <dbReference type="Pfam" id="PF00389"/>
    </source>
</evidence>
<dbReference type="Gene3D" id="3.40.50.720">
    <property type="entry name" value="NAD(P)-binding Rossmann-like Domain"/>
    <property type="match status" value="2"/>
</dbReference>
<dbReference type="InterPro" id="IPR050223">
    <property type="entry name" value="D-isomer_2-hydroxyacid_DH"/>
</dbReference>
<evidence type="ECO:0000256" key="1">
    <source>
        <dbReference type="ARBA" id="ARBA00005854"/>
    </source>
</evidence>
<dbReference type="InterPro" id="IPR029752">
    <property type="entry name" value="D-isomer_DH_CS1"/>
</dbReference>
<feature type="domain" description="D-isomer specific 2-hydroxyacid dehydrogenase catalytic" evidence="5">
    <location>
        <begin position="32"/>
        <end position="320"/>
    </location>
</feature>
<keyword evidence="3" id="KW-0520">NAD</keyword>
<sequence>MTRPGRAAAGRVLRVGPLGPSLAETLRTSYDALELPDDGPERAAFLAAHGGDVVAAVTSGRFGVGTDLMTALPRLGAVISFGVGYDTTDTALARRRGVLVSNTPDVLTDCVADTALGLTLDLLRGFSAADRFVRAGRWPRDGGFPLMRRVSGARVGVLGLGRIGRAIAARFAALGCPVSYHSRRRVPGTAYAYAGSPEALAAAVDVLIVATSGGAGTRGLVSRDVLRALGPGGYVVNVSRGSVIDEDALVEMVTTGALGGAGLDVFAAEPHVPEALFALDNVVLLPHVGSATVQTRAEMERLTLENLAGFLDRGALVTPVPETA</sequence>
<reference evidence="7 8" key="1">
    <citation type="journal article" date="2019" name="Int. J. Syst. Evol. Microbiol.">
        <title>The Global Catalogue of Microorganisms (GCM) 10K type strain sequencing project: providing services to taxonomists for standard genome sequencing and annotation.</title>
        <authorList>
            <consortium name="The Broad Institute Genomics Platform"/>
            <consortium name="The Broad Institute Genome Sequencing Center for Infectious Disease"/>
            <person name="Wu L."/>
            <person name="Ma J."/>
        </authorList>
    </citation>
    <scope>NUCLEOTIDE SEQUENCE [LARGE SCALE GENOMIC DNA]</scope>
    <source>
        <strain evidence="7 8">JCM 15481</strain>
    </source>
</reference>
<gene>
    <name evidence="7" type="ORF">GCM10009802_09180</name>
</gene>
<evidence type="ECO:0000256" key="4">
    <source>
        <dbReference type="RuleBase" id="RU003719"/>
    </source>
</evidence>
<protein>
    <submittedName>
        <fullName evidence="7">2-hydroxyacid dehydrogenase</fullName>
    </submittedName>
</protein>
<dbReference type="Proteomes" id="UP001500443">
    <property type="component" value="Unassembled WGS sequence"/>
</dbReference>
<dbReference type="Pfam" id="PF02826">
    <property type="entry name" value="2-Hacid_dh_C"/>
    <property type="match status" value="1"/>
</dbReference>
<dbReference type="InterPro" id="IPR006139">
    <property type="entry name" value="D-isomer_2_OHA_DH_cat_dom"/>
</dbReference>
<dbReference type="Pfam" id="PF00389">
    <property type="entry name" value="2-Hacid_dh"/>
    <property type="match status" value="1"/>
</dbReference>
<dbReference type="EMBL" id="BAAAPF010000012">
    <property type="protein sequence ID" value="GAA2111501.1"/>
    <property type="molecule type" value="Genomic_DNA"/>
</dbReference>
<name>A0ABN2XIK7_9ACTN</name>
<keyword evidence="2 4" id="KW-0560">Oxidoreductase</keyword>
<feature type="domain" description="D-isomer specific 2-hydroxyacid dehydrogenase NAD-binding" evidence="6">
    <location>
        <begin position="116"/>
        <end position="289"/>
    </location>
</feature>
<comment type="caution">
    <text evidence="7">The sequence shown here is derived from an EMBL/GenBank/DDBJ whole genome shotgun (WGS) entry which is preliminary data.</text>
</comment>
<evidence type="ECO:0000256" key="3">
    <source>
        <dbReference type="ARBA" id="ARBA00023027"/>
    </source>
</evidence>
<dbReference type="SUPFAM" id="SSF51735">
    <property type="entry name" value="NAD(P)-binding Rossmann-fold domains"/>
    <property type="match status" value="1"/>
</dbReference>
<dbReference type="PANTHER" id="PTHR10996">
    <property type="entry name" value="2-HYDROXYACID DEHYDROGENASE-RELATED"/>
    <property type="match status" value="1"/>
</dbReference>
<dbReference type="CDD" id="cd12156">
    <property type="entry name" value="HPPR"/>
    <property type="match status" value="1"/>
</dbReference>